<reference key="1">
    <citation type="journal article" date="1994" name="Infect. Immun.">
        <title>Increased synthesis of DnaK, GroEL, and GroES homologs by Francisella tularensis LVS in response to heat and hydrogen peroxide.</title>
        <authorList>
            <person name="Ericsson M."/>
            <person name="Taernvik A."/>
            <person name="Kuoppa K."/>
            <person name="Sandstroem G."/>
            <person name="Sjoestedt A."/>
        </authorList>
    </citation>
    <scope>PROTEIN SEQUENCE</scope>
</reference>
<accession>Q9R522</accession>
<protein>
    <submittedName>
        <fullName>groEL homolog</fullName>
    </submittedName>
</protein>
<proteinExistence type="evidence at protein level"/>
<organism>
    <name type="scientific">Francisella tularensis</name>
    <dbReference type="NCBI Taxonomy" id="263"/>
    <lineage>
        <taxon>Bacteria</taxon>
        <taxon>Pseudomonadati</taxon>
        <taxon>Pseudomonadota</taxon>
        <taxon>Gammaproteobacteria</taxon>
        <taxon>Thiotrichales</taxon>
        <taxon>Francisellaceae</taxon>
        <taxon>Francisella</taxon>
    </lineage>
</organism>
<name>Q9R522_FRATU</name>
<sequence length="18" mass="1864">AAKQVLFSDGARAKMDGV</sequence>
<dbReference type="AlphaFoldDB" id="Q9R522"/>
<keyword id="KW-0903">Direct protein sequencing</keyword>